<evidence type="ECO:0000313" key="4">
    <source>
        <dbReference type="Proteomes" id="UP000178912"/>
    </source>
</evidence>
<keyword evidence="1" id="KW-0175">Coiled coil</keyword>
<feature type="compositionally biased region" description="Polar residues" evidence="2">
    <location>
        <begin position="1"/>
        <end position="14"/>
    </location>
</feature>
<organism evidence="3 4">
    <name type="scientific">Rhynchosporium agropyri</name>
    <dbReference type="NCBI Taxonomy" id="914238"/>
    <lineage>
        <taxon>Eukaryota</taxon>
        <taxon>Fungi</taxon>
        <taxon>Dikarya</taxon>
        <taxon>Ascomycota</taxon>
        <taxon>Pezizomycotina</taxon>
        <taxon>Leotiomycetes</taxon>
        <taxon>Helotiales</taxon>
        <taxon>Ploettnerulaceae</taxon>
        <taxon>Rhynchosporium</taxon>
    </lineage>
</organism>
<feature type="compositionally biased region" description="Basic and acidic residues" evidence="2">
    <location>
        <begin position="27"/>
        <end position="45"/>
    </location>
</feature>
<evidence type="ECO:0000256" key="2">
    <source>
        <dbReference type="SAM" id="MobiDB-lite"/>
    </source>
</evidence>
<reference evidence="4" key="1">
    <citation type="submission" date="2016-03" db="EMBL/GenBank/DDBJ databases">
        <authorList>
            <person name="Guldener U."/>
        </authorList>
    </citation>
    <scope>NUCLEOTIDE SEQUENCE [LARGE SCALE GENOMIC DNA]</scope>
    <source>
        <strain evidence="4">04CH-RAC-A.6.1</strain>
    </source>
</reference>
<name>A0A1E1KZK8_9HELO</name>
<dbReference type="Proteomes" id="UP000178912">
    <property type="component" value="Unassembled WGS sequence"/>
</dbReference>
<gene>
    <name evidence="3" type="ORF">RAG0_09698</name>
</gene>
<dbReference type="AlphaFoldDB" id="A0A1E1KZK8"/>
<feature type="coiled-coil region" evidence="1">
    <location>
        <begin position="92"/>
        <end position="129"/>
    </location>
</feature>
<protein>
    <submittedName>
        <fullName evidence="3">Uncharacterized protein</fullName>
    </submittedName>
</protein>
<dbReference type="EMBL" id="FJUX01000057">
    <property type="protein sequence ID" value="CZT02660.1"/>
    <property type="molecule type" value="Genomic_DNA"/>
</dbReference>
<proteinExistence type="predicted"/>
<feature type="region of interest" description="Disordered" evidence="2">
    <location>
        <begin position="1"/>
        <end position="47"/>
    </location>
</feature>
<keyword evidence="4" id="KW-1185">Reference proteome</keyword>
<dbReference type="OrthoDB" id="10009520at2759"/>
<accession>A0A1E1KZK8</accession>
<evidence type="ECO:0000256" key="1">
    <source>
        <dbReference type="SAM" id="Coils"/>
    </source>
</evidence>
<evidence type="ECO:0000313" key="3">
    <source>
        <dbReference type="EMBL" id="CZT02660.1"/>
    </source>
</evidence>
<sequence length="134" mass="15657">MQALSLISSISNTTDEMDLGSAARQGSCDRDAERHAEDSEREEYRLSAQEKYAKTLEREEAERVEAIKSDEEAVRRLQQQWKMAAIAREIEAMRLEERERRKEADLDRVAKEQQKLEILERKHVNRNEEIGPKS</sequence>